<protein>
    <recommendedName>
        <fullName evidence="4">Blue (type 1) copper domain-containing protein</fullName>
    </recommendedName>
</protein>
<dbReference type="GO" id="GO:0009055">
    <property type="term" value="F:electron transfer activity"/>
    <property type="evidence" value="ECO:0007669"/>
    <property type="project" value="InterPro"/>
</dbReference>
<evidence type="ECO:0000313" key="6">
    <source>
        <dbReference type="Proteomes" id="UP000287171"/>
    </source>
</evidence>
<evidence type="ECO:0000313" key="5">
    <source>
        <dbReference type="EMBL" id="GCE31426.1"/>
    </source>
</evidence>
<dbReference type="RefSeq" id="WP_126631399.1">
    <property type="nucleotide sequence ID" value="NZ_BIFT01000002.1"/>
</dbReference>
<sequence length="121" mass="13028">MKKGILFILLGCIAMLAMLTGCGDASQNQVHMSETNFTQKSITIHKGESVTLINDSPAIHIITNGSWVDGMQIPKDEKGSPQLDATVNGNVSQDIGPFNTAGTFHLYCTVHPDMNLTVIVQ</sequence>
<dbReference type="Gene3D" id="2.60.40.420">
    <property type="entry name" value="Cupredoxins - blue copper proteins"/>
    <property type="match status" value="1"/>
</dbReference>
<dbReference type="SUPFAM" id="SSF49503">
    <property type="entry name" value="Cupredoxins"/>
    <property type="match status" value="1"/>
</dbReference>
<dbReference type="OrthoDB" id="162414at2"/>
<dbReference type="PROSITE" id="PS51257">
    <property type="entry name" value="PROKAR_LIPOPROTEIN"/>
    <property type="match status" value="1"/>
</dbReference>
<dbReference type="GO" id="GO:0005507">
    <property type="term" value="F:copper ion binding"/>
    <property type="evidence" value="ECO:0007669"/>
    <property type="project" value="InterPro"/>
</dbReference>
<evidence type="ECO:0000256" key="2">
    <source>
        <dbReference type="ARBA" id="ARBA00023008"/>
    </source>
</evidence>
<feature type="domain" description="Blue (type 1) copper" evidence="4">
    <location>
        <begin position="29"/>
        <end position="120"/>
    </location>
</feature>
<keyword evidence="2" id="KW-0186">Copper</keyword>
<reference evidence="6" key="1">
    <citation type="submission" date="2018-12" db="EMBL/GenBank/DDBJ databases">
        <title>Tengunoibacter tsumagoiensis gen. nov., sp. nov., Dictyobacter kobayashii sp. nov., D. alpinus sp. nov., and D. joshuensis sp. nov. and description of Dictyobacteraceae fam. nov. within the order Ktedonobacterales isolated from Tengu-no-mugimeshi.</title>
        <authorList>
            <person name="Wang C.M."/>
            <person name="Zheng Y."/>
            <person name="Sakai Y."/>
            <person name="Toyoda A."/>
            <person name="Minakuchi Y."/>
            <person name="Abe K."/>
            <person name="Yokota A."/>
            <person name="Yabe S."/>
        </authorList>
    </citation>
    <scope>NUCLEOTIDE SEQUENCE [LARGE SCALE GENOMIC DNA]</scope>
    <source>
        <strain evidence="6">Uno16</strain>
    </source>
</reference>
<keyword evidence="6" id="KW-1185">Reference proteome</keyword>
<dbReference type="Pfam" id="PF00127">
    <property type="entry name" value="Copper-bind"/>
    <property type="match status" value="1"/>
</dbReference>
<dbReference type="InterPro" id="IPR008972">
    <property type="entry name" value="Cupredoxin"/>
</dbReference>
<accession>A0A402BJA2</accession>
<evidence type="ECO:0000259" key="4">
    <source>
        <dbReference type="Pfam" id="PF00127"/>
    </source>
</evidence>
<evidence type="ECO:0000256" key="3">
    <source>
        <dbReference type="SAM" id="SignalP"/>
    </source>
</evidence>
<dbReference type="AlphaFoldDB" id="A0A402BJA2"/>
<dbReference type="Proteomes" id="UP000287171">
    <property type="component" value="Unassembled WGS sequence"/>
</dbReference>
<organism evidence="5 6">
    <name type="scientific">Dictyobacter alpinus</name>
    <dbReference type="NCBI Taxonomy" id="2014873"/>
    <lineage>
        <taxon>Bacteria</taxon>
        <taxon>Bacillati</taxon>
        <taxon>Chloroflexota</taxon>
        <taxon>Ktedonobacteria</taxon>
        <taxon>Ktedonobacterales</taxon>
        <taxon>Dictyobacteraceae</taxon>
        <taxon>Dictyobacter</taxon>
    </lineage>
</organism>
<proteinExistence type="predicted"/>
<dbReference type="EMBL" id="BIFT01000002">
    <property type="protein sequence ID" value="GCE31426.1"/>
    <property type="molecule type" value="Genomic_DNA"/>
</dbReference>
<feature type="signal peptide" evidence="3">
    <location>
        <begin position="1"/>
        <end position="25"/>
    </location>
</feature>
<keyword evidence="1" id="KW-0479">Metal-binding</keyword>
<gene>
    <name evidence="5" type="ORF">KDA_69100</name>
</gene>
<comment type="caution">
    <text evidence="5">The sequence shown here is derived from an EMBL/GenBank/DDBJ whole genome shotgun (WGS) entry which is preliminary data.</text>
</comment>
<dbReference type="InterPro" id="IPR000923">
    <property type="entry name" value="BlueCu_1"/>
</dbReference>
<keyword evidence="3" id="KW-0732">Signal</keyword>
<name>A0A402BJA2_9CHLR</name>
<evidence type="ECO:0000256" key="1">
    <source>
        <dbReference type="ARBA" id="ARBA00022723"/>
    </source>
</evidence>
<feature type="chain" id="PRO_5019295882" description="Blue (type 1) copper domain-containing protein" evidence="3">
    <location>
        <begin position="26"/>
        <end position="121"/>
    </location>
</feature>